<keyword evidence="3" id="KW-1185">Reference proteome</keyword>
<evidence type="ECO:0000313" key="3">
    <source>
        <dbReference type="Proteomes" id="UP000559027"/>
    </source>
</evidence>
<keyword evidence="1" id="KW-0472">Membrane</keyword>
<sequence length="233" mass="26027">MARKSTIPSHMKWIYILGRYVGLAGQIWYIIALNYLTRAPKISELLCDLYWSAQVLLSAFSIGLVLFLSSKQVYSLWNRDPRMGVILSLLVALVEITVFTIGVMTIRRMRHQEVHCLAMLHIPGETVYAAMVTISVQTCISCLGLVNRECLLVAALGCIVPASVIIDGLLTKFKIEITVVTHLAFPTFFAVTTCMSCRMIQNTHYTRQKVVEEIPNPALGENSLILTSIGFDM</sequence>
<gene>
    <name evidence="2" type="ORF">D9756_002099</name>
</gene>
<organism evidence="2 3">
    <name type="scientific">Leucocoprinus leucothites</name>
    <dbReference type="NCBI Taxonomy" id="201217"/>
    <lineage>
        <taxon>Eukaryota</taxon>
        <taxon>Fungi</taxon>
        <taxon>Dikarya</taxon>
        <taxon>Basidiomycota</taxon>
        <taxon>Agaricomycotina</taxon>
        <taxon>Agaricomycetes</taxon>
        <taxon>Agaricomycetidae</taxon>
        <taxon>Agaricales</taxon>
        <taxon>Agaricineae</taxon>
        <taxon>Agaricaceae</taxon>
        <taxon>Leucocoprinus</taxon>
    </lineage>
</organism>
<protein>
    <submittedName>
        <fullName evidence="2">Uncharacterized protein</fullName>
    </submittedName>
</protein>
<proteinExistence type="predicted"/>
<dbReference type="AlphaFoldDB" id="A0A8H5LM77"/>
<feature type="transmembrane region" description="Helical" evidence="1">
    <location>
        <begin position="83"/>
        <end position="106"/>
    </location>
</feature>
<feature type="transmembrane region" description="Helical" evidence="1">
    <location>
        <begin position="152"/>
        <end position="170"/>
    </location>
</feature>
<feature type="transmembrane region" description="Helical" evidence="1">
    <location>
        <begin position="13"/>
        <end position="37"/>
    </location>
</feature>
<dbReference type="Proteomes" id="UP000559027">
    <property type="component" value="Unassembled WGS sequence"/>
</dbReference>
<dbReference type="EMBL" id="JAACJO010000002">
    <property type="protein sequence ID" value="KAF5362407.1"/>
    <property type="molecule type" value="Genomic_DNA"/>
</dbReference>
<evidence type="ECO:0000256" key="1">
    <source>
        <dbReference type="SAM" id="Phobius"/>
    </source>
</evidence>
<keyword evidence="1" id="KW-0812">Transmembrane</keyword>
<reference evidence="2 3" key="1">
    <citation type="journal article" date="2020" name="ISME J.">
        <title>Uncovering the hidden diversity of litter-decomposition mechanisms in mushroom-forming fungi.</title>
        <authorList>
            <person name="Floudas D."/>
            <person name="Bentzer J."/>
            <person name="Ahren D."/>
            <person name="Johansson T."/>
            <person name="Persson P."/>
            <person name="Tunlid A."/>
        </authorList>
    </citation>
    <scope>NUCLEOTIDE SEQUENCE [LARGE SCALE GENOMIC DNA]</scope>
    <source>
        <strain evidence="2 3">CBS 146.42</strain>
    </source>
</reference>
<evidence type="ECO:0000313" key="2">
    <source>
        <dbReference type="EMBL" id="KAF5362407.1"/>
    </source>
</evidence>
<comment type="caution">
    <text evidence="2">The sequence shown here is derived from an EMBL/GenBank/DDBJ whole genome shotgun (WGS) entry which is preliminary data.</text>
</comment>
<feature type="transmembrane region" description="Helical" evidence="1">
    <location>
        <begin position="49"/>
        <end position="68"/>
    </location>
</feature>
<accession>A0A8H5LM77</accession>
<keyword evidence="1" id="KW-1133">Transmembrane helix</keyword>
<name>A0A8H5LM77_9AGAR</name>
<feature type="transmembrane region" description="Helical" evidence="1">
    <location>
        <begin position="127"/>
        <end position="146"/>
    </location>
</feature>